<reference evidence="5" key="1">
    <citation type="submission" date="2023-03" db="UniProtKB">
        <authorList>
            <consortium name="WormBaseParasite"/>
        </authorList>
    </citation>
    <scope>IDENTIFICATION</scope>
</reference>
<organism evidence="4 5">
    <name type="scientific">Ascaris lumbricoides</name>
    <name type="common">Giant roundworm</name>
    <dbReference type="NCBI Taxonomy" id="6252"/>
    <lineage>
        <taxon>Eukaryota</taxon>
        <taxon>Metazoa</taxon>
        <taxon>Ecdysozoa</taxon>
        <taxon>Nematoda</taxon>
        <taxon>Chromadorea</taxon>
        <taxon>Rhabditida</taxon>
        <taxon>Spirurina</taxon>
        <taxon>Ascaridomorpha</taxon>
        <taxon>Ascaridoidea</taxon>
        <taxon>Ascarididae</taxon>
        <taxon>Ascaris</taxon>
    </lineage>
</organism>
<dbReference type="AlphaFoldDB" id="A0A9J2PPN6"/>
<dbReference type="WBParaSite" id="ALUE_0001130401-mRNA-1">
    <property type="protein sequence ID" value="ALUE_0001130401-mRNA-1"/>
    <property type="gene ID" value="ALUE_0001130401"/>
</dbReference>
<accession>A0A9J2PPN6</accession>
<evidence type="ECO:0000313" key="4">
    <source>
        <dbReference type="Proteomes" id="UP000036681"/>
    </source>
</evidence>
<dbReference type="InterPro" id="IPR019343">
    <property type="entry name" value="PPP1R21_N"/>
</dbReference>
<dbReference type="InterPro" id="IPR040024">
    <property type="entry name" value="PPP1R21"/>
</dbReference>
<dbReference type="GO" id="GO:0016020">
    <property type="term" value="C:membrane"/>
    <property type="evidence" value="ECO:0007669"/>
    <property type="project" value="TreeGrafter"/>
</dbReference>
<dbReference type="SMART" id="SM01254">
    <property type="entry name" value="KLRAQ"/>
    <property type="match status" value="1"/>
</dbReference>
<evidence type="ECO:0000259" key="3">
    <source>
        <dbReference type="SMART" id="SM01254"/>
    </source>
</evidence>
<feature type="domain" description="Protein phosphatase 1 regulatory subunit 21 N-terminal" evidence="3">
    <location>
        <begin position="15"/>
        <end position="118"/>
    </location>
</feature>
<dbReference type="Pfam" id="PF21636">
    <property type="entry name" value="PPP1R21_C"/>
    <property type="match status" value="1"/>
</dbReference>
<evidence type="ECO:0000256" key="1">
    <source>
        <dbReference type="SAM" id="Coils"/>
    </source>
</evidence>
<keyword evidence="4" id="KW-1185">Reference proteome</keyword>
<protein>
    <submittedName>
        <fullName evidence="5">Protein phosphatase 1 regulatory subunit 21</fullName>
    </submittedName>
</protein>
<feature type="region of interest" description="Disordered" evidence="2">
    <location>
        <begin position="85"/>
        <end position="109"/>
    </location>
</feature>
<dbReference type="Pfam" id="PF10205">
    <property type="entry name" value="KLRAQ"/>
    <property type="match status" value="1"/>
</dbReference>
<proteinExistence type="predicted"/>
<dbReference type="PANTHER" id="PTHR21448">
    <property type="entry name" value="SMOOTH MUSCLE MYOSIN HEAVY CHAIN-RELATED"/>
    <property type="match status" value="1"/>
</dbReference>
<dbReference type="PANTHER" id="PTHR21448:SF0">
    <property type="entry name" value="PROTEIN PHOSPHATASE 1 REGULATORY SUBUNIT 21"/>
    <property type="match status" value="1"/>
</dbReference>
<evidence type="ECO:0000313" key="5">
    <source>
        <dbReference type="WBParaSite" id="ALUE_0001130401-mRNA-1"/>
    </source>
</evidence>
<feature type="coiled-coil region" evidence="1">
    <location>
        <begin position="491"/>
        <end position="525"/>
    </location>
</feature>
<keyword evidence="1" id="KW-0175">Coiled coil</keyword>
<dbReference type="GO" id="GO:0005769">
    <property type="term" value="C:early endosome"/>
    <property type="evidence" value="ECO:0007669"/>
    <property type="project" value="TreeGrafter"/>
</dbReference>
<dbReference type="Proteomes" id="UP000036681">
    <property type="component" value="Unplaced"/>
</dbReference>
<sequence>MSTISSNTDLNTKYHRVASEYAKLRAQIPVLKNAVLDEQAKTKRLTEEMHGKESALRKLEAENESLAFRNGQLLKRVEALQAEIDRAQQSPKKRAAPSQGSGHFEHSKIDSSLLEDELLVKVRENERLHSKIFELESAHERDISAINEKCLALQSENESLRIRLEQLLTSSANNQEQHSLARKELVDFTLALLKEDLKGLLLLFYRNAHIAERVSEVGSVPANASVEGAIEDAEATGRVLIVDSLRSARTVLANFANLLRLLERRSTIYPNDMSIEILPETTKLYGSHLLKSGDLIDKAAAHLEDLAQRAADDESFCIVRERRQLGSVIVDALNSTLDWKELFAEGVSRENRLSWTGPNLCRCNDDWQSSFKCGRVFAAKILDENRIPTASKRLRCVNECIDKCIGSISRNIANLSALLLLIEGTTNAASSKWQKSAMDARIVCDGEPKSAADDEGPSKELLQGIIAEQGDRQASGSTVTAPQVDGSDFVHDSLGRELECAASRVLELEKEKERILVEAELLRMKLATVSSANKEQTLGGVETDELELLGVYYEKRMGELLSQLQFMRSRANYYKDECDDLIRRTRVVLEEKEALATNLAEADRRIAVLTDDLEATRKGYEEQMRSLCEHLGELNARIEDQTETIASLRDASKASNGVTKQNKGTSPTCFACRDRANCSSNETVRVARLPVLADLTRPGPGRFDWIMAHANLRLM</sequence>
<feature type="coiled-coil region" evidence="1">
    <location>
        <begin position="592"/>
        <end position="651"/>
    </location>
</feature>
<evidence type="ECO:0000256" key="2">
    <source>
        <dbReference type="SAM" id="MobiDB-lite"/>
    </source>
</evidence>
<name>A0A9J2PPN6_ASCLU</name>
<dbReference type="InterPro" id="IPR049372">
    <property type="entry name" value="PPP1R21_C"/>
</dbReference>